<feature type="region of interest" description="Disordered" evidence="7">
    <location>
        <begin position="696"/>
        <end position="717"/>
    </location>
</feature>
<dbReference type="InterPro" id="IPR000717">
    <property type="entry name" value="PCI_dom"/>
</dbReference>
<dbReference type="AlphaFoldDB" id="A0A8S9XJR1"/>
<evidence type="ECO:0000256" key="2">
    <source>
        <dbReference type="ARBA" id="ARBA00022490"/>
    </source>
</evidence>
<evidence type="ECO:0000313" key="10">
    <source>
        <dbReference type="Proteomes" id="UP000466442"/>
    </source>
</evidence>
<reference evidence="9" key="1">
    <citation type="journal article" date="2021" name="Mol. Ecol. Resour.">
        <title>Apolygus lucorum genome provides insights into omnivorousness and mesophyll feeding.</title>
        <authorList>
            <person name="Liu Y."/>
            <person name="Liu H."/>
            <person name="Wang H."/>
            <person name="Huang T."/>
            <person name="Liu B."/>
            <person name="Yang B."/>
            <person name="Yin L."/>
            <person name="Li B."/>
            <person name="Zhang Y."/>
            <person name="Zhang S."/>
            <person name="Jiang F."/>
            <person name="Zhang X."/>
            <person name="Ren Y."/>
            <person name="Wang B."/>
            <person name="Wang S."/>
            <person name="Lu Y."/>
            <person name="Wu K."/>
            <person name="Fan W."/>
            <person name="Wang G."/>
        </authorList>
    </citation>
    <scope>NUCLEOTIDE SEQUENCE</scope>
    <source>
        <strain evidence="9">12Hb</strain>
    </source>
</reference>
<proteinExistence type="inferred from homology"/>
<keyword evidence="6" id="KW-0175">Coiled coil</keyword>
<feature type="region of interest" description="Disordered" evidence="7">
    <location>
        <begin position="753"/>
        <end position="844"/>
    </location>
</feature>
<dbReference type="GO" id="GO:0003729">
    <property type="term" value="F:mRNA binding"/>
    <property type="evidence" value="ECO:0007669"/>
    <property type="project" value="TreeGrafter"/>
</dbReference>
<dbReference type="OrthoDB" id="18884at2759"/>
<dbReference type="GO" id="GO:0043614">
    <property type="term" value="C:multi-eIF complex"/>
    <property type="evidence" value="ECO:0007669"/>
    <property type="project" value="TreeGrafter"/>
</dbReference>
<dbReference type="Pfam" id="PF01399">
    <property type="entry name" value="PCI"/>
    <property type="match status" value="1"/>
</dbReference>
<dbReference type="HAMAP" id="MF_03000">
    <property type="entry name" value="eIF3a"/>
    <property type="match status" value="1"/>
</dbReference>
<evidence type="ECO:0000256" key="5">
    <source>
        <dbReference type="ARBA" id="ARBA00022917"/>
    </source>
</evidence>
<dbReference type="Pfam" id="PF22591">
    <property type="entry name" value="eIF3a_PCI_TPR-like"/>
    <property type="match status" value="1"/>
</dbReference>
<dbReference type="Proteomes" id="UP000466442">
    <property type="component" value="Unassembled WGS sequence"/>
</dbReference>
<sequence>MFKYLDLCVELKKSIIAKEGLFQYRNMFQSVNVGSLENVIRGYLRMAEEKTESAREQSQQAVIDIDDLDNLATPESILLSAVSGEDAQDRSDRTILTPWVKFLWESYCQCLELLRTNAHCETLYHDIARMAFSFCLKYNRKTEFRKLCDKLRKHLEDISKLPIQVANVSLTKPETQQYNLETRLVQLDSAIQMELWQEAYKAIEDIHGLMNLSKKPPVSKTMANYYQKLAMVFWKAGYYLFHAAALFKLFQLSKDMKKNITADELQRMACCVLLATLSIPLPSAHPEFDRFIETDKSPLEKAQRLATLLTLPQPPTRASLIRDLVRMNVVQRASPELQELYQALEVDFNPLTLCKRVHDVTSKLQGDEQYIPPLQDVTLVKLIRQVSQVYQSVNFKRLLELALFTTPFHLERLLVDCVRHNDMQIRIDHGAGCVHFGMDLSETPRETASDGPILQSMPSDQLRTQLIKMANVLNEALNVINPNLNRAAKDKMRIQIVQHYKENMAREHQRILERHKIIEDRKEYLERMNTVREEEEQRRAEEVARAQAQLEERRLQQEREERERKRQENEIQLIKDRNFKEKMQEISKTPHGQKMLNKLGEEEIKNMDAEQIAKKEAEELQKEKREMQQKLKSQEKKIDYFERAKRLEEIPLLQKSFDERQVEEKKLWEEQEARKIAELVIERERAVETRKRLARMKEDSDEFLSNLKSGRDTLYQDKMKEYEKRYNEERVKRLTKRKEERYAERKAAWIKEKEEEKRRKQEEEERQRVEEERRKKEEEEAQKKAEKAEEERKRMETLNRQAEMQRKREEEALKRLQEKEKQLAGSKPAPAAAPAPAEKGVWRP</sequence>
<dbReference type="GO" id="GO:0071541">
    <property type="term" value="C:eukaryotic translation initiation factor 3 complex, eIF3m"/>
    <property type="evidence" value="ECO:0007669"/>
    <property type="project" value="TreeGrafter"/>
</dbReference>
<dbReference type="SMART" id="SM00088">
    <property type="entry name" value="PINT"/>
    <property type="match status" value="1"/>
</dbReference>
<feature type="compositionally biased region" description="Basic and acidic residues" evidence="7">
    <location>
        <begin position="753"/>
        <end position="822"/>
    </location>
</feature>
<name>A0A8S9XJR1_APOLU</name>
<dbReference type="PROSITE" id="PS50250">
    <property type="entry name" value="PCI"/>
    <property type="match status" value="1"/>
</dbReference>
<dbReference type="InterPro" id="IPR054711">
    <property type="entry name" value="eIF3a_PCI_TPR-like"/>
</dbReference>
<feature type="compositionally biased region" description="Low complexity" evidence="7">
    <location>
        <begin position="828"/>
        <end position="837"/>
    </location>
</feature>
<evidence type="ECO:0000256" key="1">
    <source>
        <dbReference type="ARBA" id="ARBA00004496"/>
    </source>
</evidence>
<feature type="coiled-coil region" evidence="6">
    <location>
        <begin position="525"/>
        <end position="577"/>
    </location>
</feature>
<feature type="non-terminal residue" evidence="9">
    <location>
        <position position="1"/>
    </location>
</feature>
<gene>
    <name evidence="9" type="ORF">GE061_014997</name>
</gene>
<keyword evidence="2" id="KW-0963">Cytoplasm</keyword>
<dbReference type="FunFam" id="4.10.860.10:FF:000001">
    <property type="entry name" value="Eukaryotic translation initiation factor 3 subunit A"/>
    <property type="match status" value="1"/>
</dbReference>
<evidence type="ECO:0000256" key="4">
    <source>
        <dbReference type="ARBA" id="ARBA00022884"/>
    </source>
</evidence>
<feature type="domain" description="PCI" evidence="8">
    <location>
        <begin position="265"/>
        <end position="441"/>
    </location>
</feature>
<organism evidence="9 10">
    <name type="scientific">Apolygus lucorum</name>
    <name type="common">Small green plant bug</name>
    <name type="synonym">Lygocoris lucorum</name>
    <dbReference type="NCBI Taxonomy" id="248454"/>
    <lineage>
        <taxon>Eukaryota</taxon>
        <taxon>Metazoa</taxon>
        <taxon>Ecdysozoa</taxon>
        <taxon>Arthropoda</taxon>
        <taxon>Hexapoda</taxon>
        <taxon>Insecta</taxon>
        <taxon>Pterygota</taxon>
        <taxon>Neoptera</taxon>
        <taxon>Paraneoptera</taxon>
        <taxon>Hemiptera</taxon>
        <taxon>Heteroptera</taxon>
        <taxon>Panheteroptera</taxon>
        <taxon>Cimicomorpha</taxon>
        <taxon>Miridae</taxon>
        <taxon>Mirini</taxon>
        <taxon>Apolygus</taxon>
    </lineage>
</organism>
<dbReference type="FunFam" id="1.25.40.860:FF:000007">
    <property type="entry name" value="Eukaryotic translation initiation factor 3 subunit A"/>
    <property type="match status" value="1"/>
</dbReference>
<comment type="caution">
    <text evidence="9">The sequence shown here is derived from an EMBL/GenBank/DDBJ whole genome shotgun (WGS) entry which is preliminary data.</text>
</comment>
<evidence type="ECO:0000313" key="9">
    <source>
        <dbReference type="EMBL" id="KAF6209252.1"/>
    </source>
</evidence>
<accession>A0A8S9XJR1</accession>
<dbReference type="PANTHER" id="PTHR14005:SF0">
    <property type="entry name" value="EUKARYOTIC TRANSLATION INITIATION FACTOR 3 SUBUNIT A"/>
    <property type="match status" value="1"/>
</dbReference>
<keyword evidence="4" id="KW-0694">RNA-binding</keyword>
<keyword evidence="10" id="KW-1185">Reference proteome</keyword>
<comment type="subcellular location">
    <subcellularLocation>
        <location evidence="1">Cytoplasm</location>
    </subcellularLocation>
</comment>
<keyword evidence="3" id="KW-0396">Initiation factor</keyword>
<feature type="coiled-coil region" evidence="6">
    <location>
        <begin position="606"/>
        <end position="644"/>
    </location>
</feature>
<protein>
    <recommendedName>
        <fullName evidence="8">PCI domain-containing protein</fullName>
    </recommendedName>
</protein>
<evidence type="ECO:0000256" key="7">
    <source>
        <dbReference type="SAM" id="MobiDB-lite"/>
    </source>
</evidence>
<dbReference type="InterPro" id="IPR027512">
    <property type="entry name" value="EIF3A"/>
</dbReference>
<dbReference type="GO" id="GO:0001732">
    <property type="term" value="P:formation of cytoplasmic translation initiation complex"/>
    <property type="evidence" value="ECO:0007669"/>
    <property type="project" value="TreeGrafter"/>
</dbReference>
<keyword evidence="5" id="KW-0648">Protein biosynthesis</keyword>
<dbReference type="GO" id="GO:0003743">
    <property type="term" value="F:translation initiation factor activity"/>
    <property type="evidence" value="ECO:0007669"/>
    <property type="project" value="UniProtKB-KW"/>
</dbReference>
<evidence type="ECO:0000256" key="6">
    <source>
        <dbReference type="SAM" id="Coils"/>
    </source>
</evidence>
<evidence type="ECO:0000259" key="8">
    <source>
        <dbReference type="PROSITE" id="PS50250"/>
    </source>
</evidence>
<dbReference type="GO" id="GO:0002188">
    <property type="term" value="P:translation reinitiation"/>
    <property type="evidence" value="ECO:0007669"/>
    <property type="project" value="TreeGrafter"/>
</dbReference>
<dbReference type="EMBL" id="WIXP02000006">
    <property type="protein sequence ID" value="KAF6209252.1"/>
    <property type="molecule type" value="Genomic_DNA"/>
</dbReference>
<evidence type="ECO:0000256" key="3">
    <source>
        <dbReference type="ARBA" id="ARBA00022540"/>
    </source>
</evidence>
<dbReference type="Gene3D" id="1.25.40.860">
    <property type="match status" value="2"/>
</dbReference>
<dbReference type="PANTHER" id="PTHR14005">
    <property type="entry name" value="EUKARYOTIC TRANSLATION INITIATION FACTOR 3, THETA SUBUNIT"/>
    <property type="match status" value="1"/>
</dbReference>
<dbReference type="GO" id="GO:0071540">
    <property type="term" value="C:eukaryotic translation initiation factor 3 complex, eIF3e"/>
    <property type="evidence" value="ECO:0007669"/>
    <property type="project" value="TreeGrafter"/>
</dbReference>
<dbReference type="Gene3D" id="4.10.860.10">
    <property type="entry name" value="UVR domain"/>
    <property type="match status" value="1"/>
</dbReference>